<dbReference type="EMBL" id="BLXT01007302">
    <property type="protein sequence ID" value="GFO37702.1"/>
    <property type="molecule type" value="Genomic_DNA"/>
</dbReference>
<gene>
    <name evidence="4" type="ORF">PoB_006420700</name>
</gene>
<dbReference type="InterPro" id="IPR001212">
    <property type="entry name" value="Somatomedin_B_dom"/>
</dbReference>
<reference evidence="4 5" key="1">
    <citation type="journal article" date="2021" name="Elife">
        <title>Chloroplast acquisition without the gene transfer in kleptoplastic sea slugs, Plakobranchus ocellatus.</title>
        <authorList>
            <person name="Maeda T."/>
            <person name="Takahashi S."/>
            <person name="Yoshida T."/>
            <person name="Shimamura S."/>
            <person name="Takaki Y."/>
            <person name="Nagai Y."/>
            <person name="Toyoda A."/>
            <person name="Suzuki Y."/>
            <person name="Arimoto A."/>
            <person name="Ishii H."/>
            <person name="Satoh N."/>
            <person name="Nishiyama T."/>
            <person name="Hasebe M."/>
            <person name="Maruyama T."/>
            <person name="Minagawa J."/>
            <person name="Obokata J."/>
            <person name="Shigenobu S."/>
        </authorList>
    </citation>
    <scope>NUCLEOTIDE SEQUENCE [LARGE SCALE GENOMIC DNA]</scope>
</reference>
<dbReference type="InterPro" id="IPR036024">
    <property type="entry name" value="Somatomedin_B-like_dom_sf"/>
</dbReference>
<feature type="domain" description="SMB" evidence="3">
    <location>
        <begin position="428"/>
        <end position="468"/>
    </location>
</feature>
<sequence>MELCRRRRLTFSDVLVLTLIAFLPFTGPSFLSTDVFDKSNITNPPGFIETAATPSVNQTDKVDIKNLSSTQMNKIYFTEQTRTSIQENPGTSQENSSISCPATSMTDELMNSGIHFAAKKNTSCENGQHSCVENSENYLEPSLTALCNPFSAVNISMTFSGMSLPNELTGELEEGMNRTSPLRFAIAPGSNSIRQCLPQIDSKSLLLTHFQTIESILIKNYTSRDETKYDNTEMSSIDEDCFSKSKSNTGTDYEDTKTLPSMAEDHLNKNSSKTDTQALPLLVEDLLNTNSSNTDTDALPSIDNPLDTESFKIDTELLPSVDEYALNTSSSNTLPNYNDIERTTATRNNALQIQRSKTDNGFKNAAVIFSSPLHSHHKNDSEIKADVDDIEMSTLMYKLSSNTSEINTDQAAELSVSSEEDDDIDRTLIFTCQGRCGKTISFPCSCSSTCVVYDTCCVNMSTDCPHVWEEGLSRFDHIRRADFTCSKHSIYMISTCPSQVKTENEWTDTELASIEQSVPQRANLSLMTVNWALSSRMRKSDSPEPQTSAESDLQPQQSIIQKLYEALSAAPVTDSETGFTFTNQAIYNCNNMSEATALTWSLRLDYDFVSPTGLEDFDDGKPLDEYRPAFNTRILKAHLCLPNLIETCNLSEALEEKDKVYVDKCQGSMAVVVLSVFELNLPNFLYRNKFCAYCNAGKLKRYKLFVSNDVGFRGPEFQVLMSQSQKNIFNFKLSKGSLITSSIKFPWSQATCSIPEQVASDSLRAALASETLESESRAVCSVACEHPSFTLRSDGHCKAQHAALLAISDDDGLSPLCHSAMTKMAKFFVCGLESKVESLRNADLVLKSVSTVYDSQTYRNLYVVEMGMVFPEISDWFFSNVRDDLVMNVRHLALLAKAFKDYRMFEKLCTQEEGERQDNLTIIHTFPLITYFNRMSLPYLQSMEELRGQMLDNQNTTTVCVTEVSGFLEIDLNTLKCMDDPVYERDALWLSKFRSSPCFSHLEDDEPTGRDQATAVMIDDGILLVTMLTLNFLTVVLGKPRAL</sequence>
<organism evidence="4 5">
    <name type="scientific">Plakobranchus ocellatus</name>
    <dbReference type="NCBI Taxonomy" id="259542"/>
    <lineage>
        <taxon>Eukaryota</taxon>
        <taxon>Metazoa</taxon>
        <taxon>Spiralia</taxon>
        <taxon>Lophotrochozoa</taxon>
        <taxon>Mollusca</taxon>
        <taxon>Gastropoda</taxon>
        <taxon>Heterobranchia</taxon>
        <taxon>Euthyneura</taxon>
        <taxon>Panpulmonata</taxon>
        <taxon>Sacoglossa</taxon>
        <taxon>Placobranchoidea</taxon>
        <taxon>Plakobranchidae</taxon>
        <taxon>Plakobranchus</taxon>
    </lineage>
</organism>
<dbReference type="AlphaFoldDB" id="A0AAV4D0H0"/>
<evidence type="ECO:0000313" key="4">
    <source>
        <dbReference type="EMBL" id="GFO37702.1"/>
    </source>
</evidence>
<proteinExistence type="predicted"/>
<dbReference type="SUPFAM" id="SSF90188">
    <property type="entry name" value="Somatomedin B domain"/>
    <property type="match status" value="1"/>
</dbReference>
<accession>A0AAV4D0H0</accession>
<evidence type="ECO:0000256" key="2">
    <source>
        <dbReference type="SAM" id="MobiDB-lite"/>
    </source>
</evidence>
<keyword evidence="1" id="KW-1015">Disulfide bond</keyword>
<evidence type="ECO:0000259" key="3">
    <source>
        <dbReference type="PROSITE" id="PS50958"/>
    </source>
</evidence>
<dbReference type="Proteomes" id="UP000735302">
    <property type="component" value="Unassembled WGS sequence"/>
</dbReference>
<feature type="region of interest" description="Disordered" evidence="2">
    <location>
        <begin position="84"/>
        <end position="103"/>
    </location>
</feature>
<protein>
    <recommendedName>
        <fullName evidence="3">SMB domain-containing protein</fullName>
    </recommendedName>
</protein>
<name>A0AAV4D0H0_9GAST</name>
<keyword evidence="5" id="KW-1185">Reference proteome</keyword>
<evidence type="ECO:0000313" key="5">
    <source>
        <dbReference type="Proteomes" id="UP000735302"/>
    </source>
</evidence>
<comment type="caution">
    <text evidence="4">The sequence shown here is derived from an EMBL/GenBank/DDBJ whole genome shotgun (WGS) entry which is preliminary data.</text>
</comment>
<dbReference type="PROSITE" id="PS50958">
    <property type="entry name" value="SMB_2"/>
    <property type="match status" value="1"/>
</dbReference>
<evidence type="ECO:0000256" key="1">
    <source>
        <dbReference type="ARBA" id="ARBA00023157"/>
    </source>
</evidence>